<dbReference type="InterPro" id="IPR008991">
    <property type="entry name" value="Translation_prot_SH3-like_sf"/>
</dbReference>
<dbReference type="GO" id="GO:0006354">
    <property type="term" value="P:DNA-templated transcription elongation"/>
    <property type="evidence" value="ECO:0007669"/>
    <property type="project" value="UniProtKB-UniRule"/>
</dbReference>
<evidence type="ECO:0000256" key="7">
    <source>
        <dbReference type="RuleBase" id="RU000538"/>
    </source>
</evidence>
<dbReference type="PRINTS" id="PR00338">
    <property type="entry name" value="NUSGTNSCPFCT"/>
</dbReference>
<feature type="domain" description="NusG-like N-terminal" evidence="9">
    <location>
        <begin position="109"/>
        <end position="218"/>
    </location>
</feature>
<dbReference type="GO" id="GO:0006353">
    <property type="term" value="P:DNA-templated transcription termination"/>
    <property type="evidence" value="ECO:0007669"/>
    <property type="project" value="UniProtKB-UniRule"/>
</dbReference>
<evidence type="ECO:0000313" key="11">
    <source>
        <dbReference type="Proteomes" id="UP000286801"/>
    </source>
</evidence>
<dbReference type="EMBL" id="QNZL01000297">
    <property type="protein sequence ID" value="RTZ76897.1"/>
    <property type="molecule type" value="Genomic_DNA"/>
</dbReference>
<organism evidence="10 11">
    <name type="scientific">SAR324 cluster bacterium</name>
    <dbReference type="NCBI Taxonomy" id="2024889"/>
    <lineage>
        <taxon>Bacteria</taxon>
        <taxon>Deltaproteobacteria</taxon>
        <taxon>SAR324 cluster</taxon>
    </lineage>
</organism>
<comment type="function">
    <text evidence="5 7">Participates in transcription elongation, termination and antitermination.</text>
</comment>
<dbReference type="NCBIfam" id="TIGR00922">
    <property type="entry name" value="nusG"/>
    <property type="match status" value="1"/>
</dbReference>
<keyword evidence="4 5" id="KW-0804">Transcription</keyword>
<dbReference type="Proteomes" id="UP000286801">
    <property type="component" value="Unassembled WGS sequence"/>
</dbReference>
<dbReference type="PANTHER" id="PTHR30265">
    <property type="entry name" value="RHO-INTERACTING TRANSCRIPTION TERMINATION FACTOR NUSG"/>
    <property type="match status" value="1"/>
</dbReference>
<dbReference type="InterPro" id="IPR047050">
    <property type="entry name" value="NGN"/>
</dbReference>
<protein>
    <recommendedName>
        <fullName evidence="5 6">Transcription termination/antitermination protein NusG</fullName>
    </recommendedName>
</protein>
<proteinExistence type="inferred from homology"/>
<dbReference type="InterPro" id="IPR014722">
    <property type="entry name" value="Rib_uL2_dom2"/>
</dbReference>
<dbReference type="PANTHER" id="PTHR30265:SF2">
    <property type="entry name" value="TRANSCRIPTION TERMINATION_ANTITERMINATION PROTEIN NUSG"/>
    <property type="match status" value="1"/>
</dbReference>
<dbReference type="InterPro" id="IPR006645">
    <property type="entry name" value="NGN-like_dom"/>
</dbReference>
<dbReference type="SUPFAM" id="SSF82679">
    <property type="entry name" value="N-utilization substance G protein NusG, N-terminal domain"/>
    <property type="match status" value="1"/>
</dbReference>
<dbReference type="SUPFAM" id="SSF50104">
    <property type="entry name" value="Translation proteins SH3-like domain"/>
    <property type="match status" value="1"/>
</dbReference>
<dbReference type="InterPro" id="IPR043425">
    <property type="entry name" value="NusG-like"/>
</dbReference>
<feature type="region of interest" description="Disordered" evidence="8">
    <location>
        <begin position="1"/>
        <end position="104"/>
    </location>
</feature>
<dbReference type="CDD" id="cd09891">
    <property type="entry name" value="NGN_Bact_1"/>
    <property type="match status" value="1"/>
</dbReference>
<gene>
    <name evidence="5" type="primary">nusG</name>
    <name evidence="10" type="ORF">DSY97_11230</name>
</gene>
<dbReference type="Pfam" id="PF02357">
    <property type="entry name" value="NusG"/>
    <property type="match status" value="1"/>
</dbReference>
<dbReference type="GO" id="GO:0032784">
    <property type="term" value="P:regulation of DNA-templated transcription elongation"/>
    <property type="evidence" value="ECO:0007669"/>
    <property type="project" value="InterPro"/>
</dbReference>
<dbReference type="InterPro" id="IPR015869">
    <property type="entry name" value="Transcrpt_antiterm_NusG_bac_CS"/>
</dbReference>
<evidence type="ECO:0000256" key="4">
    <source>
        <dbReference type="ARBA" id="ARBA00023163"/>
    </source>
</evidence>
<dbReference type="AlphaFoldDB" id="A0A432G0B7"/>
<evidence type="ECO:0000256" key="8">
    <source>
        <dbReference type="SAM" id="MobiDB-lite"/>
    </source>
</evidence>
<evidence type="ECO:0000256" key="2">
    <source>
        <dbReference type="ARBA" id="ARBA00022814"/>
    </source>
</evidence>
<evidence type="ECO:0000313" key="10">
    <source>
        <dbReference type="EMBL" id="RTZ76897.1"/>
    </source>
</evidence>
<comment type="similarity">
    <text evidence="5 7">Belongs to the NusG family.</text>
</comment>
<keyword evidence="1 5" id="KW-0806">Transcription termination</keyword>
<evidence type="ECO:0000259" key="9">
    <source>
        <dbReference type="SMART" id="SM00738"/>
    </source>
</evidence>
<name>A0A432G0B7_9DELT</name>
<dbReference type="GO" id="GO:0031564">
    <property type="term" value="P:transcription antitermination"/>
    <property type="evidence" value="ECO:0007669"/>
    <property type="project" value="UniProtKB-UniRule"/>
</dbReference>
<dbReference type="PROSITE" id="PS01014">
    <property type="entry name" value="NUSG"/>
    <property type="match status" value="1"/>
</dbReference>
<evidence type="ECO:0000256" key="6">
    <source>
        <dbReference type="NCBIfam" id="TIGR00922"/>
    </source>
</evidence>
<dbReference type="CDD" id="cd06091">
    <property type="entry name" value="KOW_NusG"/>
    <property type="match status" value="1"/>
</dbReference>
<dbReference type="GO" id="GO:0005829">
    <property type="term" value="C:cytosol"/>
    <property type="evidence" value="ECO:0007669"/>
    <property type="project" value="TreeGrafter"/>
</dbReference>
<keyword evidence="2 5" id="KW-0889">Transcription antitermination</keyword>
<feature type="compositionally biased region" description="Basic and acidic residues" evidence="8">
    <location>
        <begin position="69"/>
        <end position="83"/>
    </location>
</feature>
<reference evidence="10 11" key="1">
    <citation type="submission" date="2018-06" db="EMBL/GenBank/DDBJ databases">
        <title>Combined omics and stable isotope probing to characterize newly discovered Mariana Back-Arc vent microbial communities.</title>
        <authorList>
            <person name="Trembath-Reichert E."/>
            <person name="Huber J.A."/>
        </authorList>
    </citation>
    <scope>NUCLEOTIDE SEQUENCE [LARGE SCALE GENOMIC DNA]</scope>
    <source>
        <strain evidence="10">MAG 63_1</strain>
    </source>
</reference>
<dbReference type="Gene3D" id="2.30.30.30">
    <property type="match status" value="1"/>
</dbReference>
<dbReference type="InterPro" id="IPR001062">
    <property type="entry name" value="Transcrpt_antiterm_NusG"/>
</dbReference>
<comment type="caution">
    <text evidence="10">The sequence shown here is derived from an EMBL/GenBank/DDBJ whole genome shotgun (WGS) entry which is preliminary data.</text>
</comment>
<evidence type="ECO:0000256" key="5">
    <source>
        <dbReference type="HAMAP-Rule" id="MF_00948"/>
    </source>
</evidence>
<keyword evidence="3 5" id="KW-0805">Transcription regulation</keyword>
<accession>A0A432G0B7</accession>
<dbReference type="SMART" id="SM00738">
    <property type="entry name" value="NGN"/>
    <property type="match status" value="1"/>
</dbReference>
<sequence length="286" mass="32630">MVEEQTGTDMIFEEQEKNSETQEIILGDPEGNLPEESNLDPEVQENAPGINEADPEVQENAPEINEADPGEHDNTGETEKVENIESSVETENKTEETELQEPVKHQNPNVKWYILQAYSGYEGRVEQTIREKLRIKGIEHLVDEIFIPSEDITRTKEGKKRKVNQKYFPGYVLIHMELTPELWHLLMDVNRVSGFIGGTPQKPLPLDEKELEEIRSQVNEGFQQKATEDEYSVGQKVTITEGSFGNFSGTIDEVNLERRKLKVLVSIFGRPTPVEVEFENVKHVVE</sequence>
<dbReference type="HAMAP" id="MF_00948">
    <property type="entry name" value="NusG"/>
    <property type="match status" value="1"/>
</dbReference>
<evidence type="ECO:0000256" key="3">
    <source>
        <dbReference type="ARBA" id="ARBA00023015"/>
    </source>
</evidence>
<feature type="compositionally biased region" description="Basic and acidic residues" evidence="8">
    <location>
        <begin position="90"/>
        <end position="104"/>
    </location>
</feature>
<evidence type="ECO:0000256" key="1">
    <source>
        <dbReference type="ARBA" id="ARBA00022472"/>
    </source>
</evidence>
<dbReference type="InterPro" id="IPR036735">
    <property type="entry name" value="NGN_dom_sf"/>
</dbReference>
<dbReference type="Gene3D" id="3.30.70.940">
    <property type="entry name" value="NusG, N-terminal domain"/>
    <property type="match status" value="1"/>
</dbReference>